<sequence length="119" mass="13802">MGKRCVGCGNCTAVCPTCYCFDVLDELDFNLNDGLRYRIWNSCQMDDFARVSGGEDFRPGRDARQRHRYYRKFKYPVDKFNRYFCTGCGRCSRTCMAEINLIETVNDLIGEYRNVSVGI</sequence>
<gene>
    <name evidence="5" type="ORF">COV72_08020</name>
</gene>
<dbReference type="PROSITE" id="PS51379">
    <property type="entry name" value="4FE4S_FER_2"/>
    <property type="match status" value="2"/>
</dbReference>
<evidence type="ECO:0000256" key="3">
    <source>
        <dbReference type="ARBA" id="ARBA00023014"/>
    </source>
</evidence>
<dbReference type="PANTHER" id="PTHR40447">
    <property type="entry name" value="ANAEROBIC SULFITE REDUCTASE SUBUNIT A"/>
    <property type="match status" value="1"/>
</dbReference>
<evidence type="ECO:0000259" key="4">
    <source>
        <dbReference type="PROSITE" id="PS51379"/>
    </source>
</evidence>
<evidence type="ECO:0000256" key="1">
    <source>
        <dbReference type="ARBA" id="ARBA00022723"/>
    </source>
</evidence>
<dbReference type="SUPFAM" id="SSF46548">
    <property type="entry name" value="alpha-helical ferredoxin"/>
    <property type="match status" value="1"/>
</dbReference>
<dbReference type="AlphaFoldDB" id="A0A2H0LVS3"/>
<dbReference type="InterPro" id="IPR017896">
    <property type="entry name" value="4Fe4S_Fe-S-bd"/>
</dbReference>
<organism evidence="5 6">
    <name type="scientific">Candidatus Ghiorseimicrobium undicola</name>
    <dbReference type="NCBI Taxonomy" id="1974746"/>
    <lineage>
        <taxon>Bacteria</taxon>
        <taxon>Pseudomonadati</taxon>
        <taxon>Candidatus Omnitrophota</taxon>
        <taxon>Candidatus Ghiorseimicrobium</taxon>
    </lineage>
</organism>
<evidence type="ECO:0000256" key="2">
    <source>
        <dbReference type="ARBA" id="ARBA00023004"/>
    </source>
</evidence>
<protein>
    <recommendedName>
        <fullName evidence="4">4Fe-4S ferredoxin-type domain-containing protein</fullName>
    </recommendedName>
</protein>
<dbReference type="Gene3D" id="1.10.1060.10">
    <property type="entry name" value="Alpha-helical ferredoxin"/>
    <property type="match status" value="1"/>
</dbReference>
<evidence type="ECO:0000313" key="5">
    <source>
        <dbReference type="EMBL" id="PIQ88498.1"/>
    </source>
</evidence>
<accession>A0A2H0LVS3</accession>
<dbReference type="PROSITE" id="PS00198">
    <property type="entry name" value="4FE4S_FER_1"/>
    <property type="match status" value="1"/>
</dbReference>
<keyword evidence="1" id="KW-0479">Metal-binding</keyword>
<dbReference type="GO" id="GO:0051536">
    <property type="term" value="F:iron-sulfur cluster binding"/>
    <property type="evidence" value="ECO:0007669"/>
    <property type="project" value="UniProtKB-KW"/>
</dbReference>
<dbReference type="Pfam" id="PF17179">
    <property type="entry name" value="Fer4_22"/>
    <property type="match status" value="1"/>
</dbReference>
<evidence type="ECO:0000313" key="6">
    <source>
        <dbReference type="Proteomes" id="UP000229641"/>
    </source>
</evidence>
<feature type="domain" description="4Fe-4S ferredoxin-type" evidence="4">
    <location>
        <begin position="1"/>
        <end position="26"/>
    </location>
</feature>
<dbReference type="PANTHER" id="PTHR40447:SF1">
    <property type="entry name" value="ANAEROBIC SULFITE REDUCTASE SUBUNIT A"/>
    <property type="match status" value="1"/>
</dbReference>
<feature type="domain" description="4Fe-4S ferredoxin-type" evidence="4">
    <location>
        <begin position="73"/>
        <end position="107"/>
    </location>
</feature>
<reference evidence="5 6" key="1">
    <citation type="submission" date="2017-09" db="EMBL/GenBank/DDBJ databases">
        <title>Depth-based differentiation of microbial function through sediment-hosted aquifers and enrichment of novel symbionts in the deep terrestrial subsurface.</title>
        <authorList>
            <person name="Probst A.J."/>
            <person name="Ladd B."/>
            <person name="Jarett J.K."/>
            <person name="Geller-Mcgrath D.E."/>
            <person name="Sieber C.M."/>
            <person name="Emerson J.B."/>
            <person name="Anantharaman K."/>
            <person name="Thomas B.C."/>
            <person name="Malmstrom R."/>
            <person name="Stieglmeier M."/>
            <person name="Klingl A."/>
            <person name="Woyke T."/>
            <person name="Ryan C.M."/>
            <person name="Banfield J.F."/>
        </authorList>
    </citation>
    <scope>NUCLEOTIDE SEQUENCE [LARGE SCALE GENOMIC DNA]</scope>
    <source>
        <strain evidence="5">CG11_big_fil_rev_8_21_14_0_20_42_13</strain>
    </source>
</reference>
<keyword evidence="2" id="KW-0408">Iron</keyword>
<keyword evidence="3" id="KW-0411">Iron-sulfur</keyword>
<dbReference type="InterPro" id="IPR017900">
    <property type="entry name" value="4Fe4S_Fe_S_CS"/>
</dbReference>
<comment type="caution">
    <text evidence="5">The sequence shown here is derived from an EMBL/GenBank/DDBJ whole genome shotgun (WGS) entry which is preliminary data.</text>
</comment>
<dbReference type="Proteomes" id="UP000229641">
    <property type="component" value="Unassembled WGS sequence"/>
</dbReference>
<proteinExistence type="predicted"/>
<dbReference type="InterPro" id="IPR009051">
    <property type="entry name" value="Helical_ferredxn"/>
</dbReference>
<dbReference type="EMBL" id="PCWA01000100">
    <property type="protein sequence ID" value="PIQ88498.1"/>
    <property type="molecule type" value="Genomic_DNA"/>
</dbReference>
<dbReference type="GO" id="GO:0046872">
    <property type="term" value="F:metal ion binding"/>
    <property type="evidence" value="ECO:0007669"/>
    <property type="project" value="UniProtKB-KW"/>
</dbReference>
<name>A0A2H0LVS3_9BACT</name>